<dbReference type="Pfam" id="PF10935">
    <property type="entry name" value="DUF2637"/>
    <property type="match status" value="1"/>
</dbReference>
<dbReference type="RefSeq" id="WP_265997858.1">
    <property type="nucleotide sequence ID" value="NZ_JAPJDN010000012.1"/>
</dbReference>
<keyword evidence="1" id="KW-1133">Transmembrane helix</keyword>
<sequence length="265" mass="28855">MTDSLTASGREVLDVEARRHERRAKWFFWTVLIMASSASIAGNAAHSLVATDLAVPAPLAVGVAVAPPIILMLSIEGLSMLVRSGRRSKVTFRLALTSTGLLAVFAFVLSFEALRDLAVRSGIPEILAWMWPVIVDVSIAQATLALLALWRPEEAANEGNYEDLDFDMVDGFDDDEVGEHDVDAVVGDDHAQRALVVLRTRKIRQSPETVQRVLALDAVGVKVNEIATRLDVHHSTVRLILGTARAARDTHTHTPESRQTAALRA</sequence>
<keyword evidence="1" id="KW-0472">Membrane</keyword>
<keyword evidence="3" id="KW-1185">Reference proteome</keyword>
<protein>
    <submittedName>
        <fullName evidence="2">DUF2637 domain-containing protein</fullName>
    </submittedName>
</protein>
<dbReference type="InterPro" id="IPR021235">
    <property type="entry name" value="DUF2637"/>
</dbReference>
<feature type="transmembrane region" description="Helical" evidence="1">
    <location>
        <begin position="129"/>
        <end position="150"/>
    </location>
</feature>
<evidence type="ECO:0000313" key="3">
    <source>
        <dbReference type="Proteomes" id="UP001300745"/>
    </source>
</evidence>
<feature type="transmembrane region" description="Helical" evidence="1">
    <location>
        <begin position="26"/>
        <end position="45"/>
    </location>
</feature>
<dbReference type="EMBL" id="JAPJDO010000012">
    <property type="protein sequence ID" value="MCX2938208.1"/>
    <property type="molecule type" value="Genomic_DNA"/>
</dbReference>
<feature type="transmembrane region" description="Helical" evidence="1">
    <location>
        <begin position="90"/>
        <end position="109"/>
    </location>
</feature>
<comment type="caution">
    <text evidence="2">The sequence shown here is derived from an EMBL/GenBank/DDBJ whole genome shotgun (WGS) entry which is preliminary data.</text>
</comment>
<organism evidence="2 3">
    <name type="scientific">Mycobacterium pinniadriaticum</name>
    <dbReference type="NCBI Taxonomy" id="2994102"/>
    <lineage>
        <taxon>Bacteria</taxon>
        <taxon>Bacillati</taxon>
        <taxon>Actinomycetota</taxon>
        <taxon>Actinomycetes</taxon>
        <taxon>Mycobacteriales</taxon>
        <taxon>Mycobacteriaceae</taxon>
        <taxon>Mycobacterium</taxon>
    </lineage>
</organism>
<proteinExistence type="predicted"/>
<feature type="transmembrane region" description="Helical" evidence="1">
    <location>
        <begin position="57"/>
        <end position="78"/>
    </location>
</feature>
<evidence type="ECO:0000313" key="2">
    <source>
        <dbReference type="EMBL" id="MCX2938208.1"/>
    </source>
</evidence>
<evidence type="ECO:0000256" key="1">
    <source>
        <dbReference type="SAM" id="Phobius"/>
    </source>
</evidence>
<gene>
    <name evidence="2" type="ORF">ORI27_15985</name>
</gene>
<reference evidence="2 3" key="1">
    <citation type="submission" date="2022-11" db="EMBL/GenBank/DDBJ databases">
        <title>Mycobacterium sp. nov.</title>
        <authorList>
            <person name="Papic B."/>
            <person name="Spicic S."/>
            <person name="Duvnjak S."/>
        </authorList>
    </citation>
    <scope>NUCLEOTIDE SEQUENCE [LARGE SCALE GENOMIC DNA]</scope>
    <source>
        <strain evidence="2 3">CVI_P4</strain>
    </source>
</reference>
<keyword evidence="1" id="KW-0812">Transmembrane</keyword>
<dbReference type="Proteomes" id="UP001300745">
    <property type="component" value="Unassembled WGS sequence"/>
</dbReference>
<accession>A0ABT3SFB8</accession>
<name>A0ABT3SFB8_9MYCO</name>